<protein>
    <submittedName>
        <fullName evidence="1">Uncharacterized protein</fullName>
    </submittedName>
</protein>
<sequence length="76" mass="8735">MLFLKTLLILEFEKRLISVTGARLRSHLSHSHSLDKEGDAARHQTQENVIFIFEESAPFTTINLSMKYSMSIKLTI</sequence>
<comment type="caution">
    <text evidence="1">The sequence shown here is derived from an EMBL/GenBank/DDBJ whole genome shotgun (WGS) entry which is preliminary data.</text>
</comment>
<evidence type="ECO:0000313" key="2">
    <source>
        <dbReference type="Proteomes" id="UP001596549"/>
    </source>
</evidence>
<proteinExistence type="predicted"/>
<evidence type="ECO:0000313" key="1">
    <source>
        <dbReference type="EMBL" id="MFC7370947.1"/>
    </source>
</evidence>
<organism evidence="1 2">
    <name type="scientific">Fictibacillus iocasae</name>
    <dbReference type="NCBI Taxonomy" id="2715437"/>
    <lineage>
        <taxon>Bacteria</taxon>
        <taxon>Bacillati</taxon>
        <taxon>Bacillota</taxon>
        <taxon>Bacilli</taxon>
        <taxon>Bacillales</taxon>
        <taxon>Fictibacillaceae</taxon>
        <taxon>Fictibacillus</taxon>
    </lineage>
</organism>
<reference evidence="2" key="1">
    <citation type="journal article" date="2019" name="Int. J. Syst. Evol. Microbiol.">
        <title>The Global Catalogue of Microorganisms (GCM) 10K type strain sequencing project: providing services to taxonomists for standard genome sequencing and annotation.</title>
        <authorList>
            <consortium name="The Broad Institute Genomics Platform"/>
            <consortium name="The Broad Institute Genome Sequencing Center for Infectious Disease"/>
            <person name="Wu L."/>
            <person name="Ma J."/>
        </authorList>
    </citation>
    <scope>NUCLEOTIDE SEQUENCE [LARGE SCALE GENOMIC DNA]</scope>
    <source>
        <strain evidence="2">NBRC 106396</strain>
    </source>
</reference>
<name>A0ABW2NME1_9BACL</name>
<gene>
    <name evidence="1" type="ORF">ACFQPF_04600</name>
</gene>
<keyword evidence="2" id="KW-1185">Reference proteome</keyword>
<accession>A0ABW2NME1</accession>
<dbReference type="EMBL" id="JBHTCP010000009">
    <property type="protein sequence ID" value="MFC7370947.1"/>
    <property type="molecule type" value="Genomic_DNA"/>
</dbReference>
<dbReference type="Proteomes" id="UP001596549">
    <property type="component" value="Unassembled WGS sequence"/>
</dbReference>
<dbReference type="RefSeq" id="WP_379747028.1">
    <property type="nucleotide sequence ID" value="NZ_JBHTCP010000009.1"/>
</dbReference>